<dbReference type="AlphaFoldDB" id="A0AAN4ZQ88"/>
<feature type="compositionally biased region" description="Basic and acidic residues" evidence="1">
    <location>
        <begin position="152"/>
        <end position="165"/>
    </location>
</feature>
<feature type="compositionally biased region" description="Acidic residues" evidence="1">
    <location>
        <begin position="95"/>
        <end position="113"/>
    </location>
</feature>
<sequence length="186" mass="21468">FPSGILLLDILYQLGKMLYDAAIHPLLALLYQKYKFVEDYALIYVLGPACEKIVNNIPEKNPLCDESDVELEGLLPEEISEAAERESDGERDTGMEDDDFLPSDVPLDYEESEFTSGLSFPTVDASESSDEEFDLHRRNEEKRREGQRRRERKGERSDEGAERENPLPPPRRRRNQNTDDIFEVLE</sequence>
<feature type="compositionally biased region" description="Basic and acidic residues" evidence="1">
    <location>
        <begin position="82"/>
        <end position="94"/>
    </location>
</feature>
<feature type="region of interest" description="Disordered" evidence="1">
    <location>
        <begin position="79"/>
        <end position="186"/>
    </location>
</feature>
<evidence type="ECO:0000313" key="2">
    <source>
        <dbReference type="EMBL" id="GMR41785.1"/>
    </source>
</evidence>
<name>A0AAN4ZQ88_9BILA</name>
<reference evidence="3" key="1">
    <citation type="submission" date="2022-10" db="EMBL/GenBank/DDBJ databases">
        <title>Genome assembly of Pristionchus species.</title>
        <authorList>
            <person name="Yoshida K."/>
            <person name="Sommer R.J."/>
        </authorList>
    </citation>
    <scope>NUCLEOTIDE SEQUENCE [LARGE SCALE GENOMIC DNA]</scope>
    <source>
        <strain evidence="3">RS5460</strain>
    </source>
</reference>
<gene>
    <name evidence="2" type="ORF">PMAYCL1PPCAC_11980</name>
</gene>
<evidence type="ECO:0000256" key="1">
    <source>
        <dbReference type="SAM" id="MobiDB-lite"/>
    </source>
</evidence>
<feature type="compositionally biased region" description="Basic and acidic residues" evidence="1">
    <location>
        <begin position="134"/>
        <end position="144"/>
    </location>
</feature>
<dbReference type="EMBL" id="BTRK01000003">
    <property type="protein sequence ID" value="GMR41785.1"/>
    <property type="molecule type" value="Genomic_DNA"/>
</dbReference>
<comment type="caution">
    <text evidence="2">The sequence shown here is derived from an EMBL/GenBank/DDBJ whole genome shotgun (WGS) entry which is preliminary data.</text>
</comment>
<evidence type="ECO:0000313" key="3">
    <source>
        <dbReference type="Proteomes" id="UP001328107"/>
    </source>
</evidence>
<accession>A0AAN4ZQ88</accession>
<organism evidence="2 3">
    <name type="scientific">Pristionchus mayeri</name>
    <dbReference type="NCBI Taxonomy" id="1317129"/>
    <lineage>
        <taxon>Eukaryota</taxon>
        <taxon>Metazoa</taxon>
        <taxon>Ecdysozoa</taxon>
        <taxon>Nematoda</taxon>
        <taxon>Chromadorea</taxon>
        <taxon>Rhabditida</taxon>
        <taxon>Rhabditina</taxon>
        <taxon>Diplogasteromorpha</taxon>
        <taxon>Diplogasteroidea</taxon>
        <taxon>Neodiplogasteridae</taxon>
        <taxon>Pristionchus</taxon>
    </lineage>
</organism>
<protein>
    <submittedName>
        <fullName evidence="2">Uncharacterized protein</fullName>
    </submittedName>
</protein>
<dbReference type="Proteomes" id="UP001328107">
    <property type="component" value="Unassembled WGS sequence"/>
</dbReference>
<feature type="non-terminal residue" evidence="2">
    <location>
        <position position="1"/>
    </location>
</feature>
<keyword evidence="3" id="KW-1185">Reference proteome</keyword>
<proteinExistence type="predicted"/>